<dbReference type="AlphaFoldDB" id="A0A366GH59"/>
<feature type="region of interest" description="Disordered" evidence="1">
    <location>
        <begin position="182"/>
        <end position="221"/>
    </location>
</feature>
<accession>A0A366GH59</accession>
<keyword evidence="2" id="KW-1133">Transmembrane helix</keyword>
<dbReference type="Gene3D" id="3.30.1150.10">
    <property type="match status" value="1"/>
</dbReference>
<gene>
    <name evidence="3" type="ORF">DET50_12165</name>
</gene>
<reference evidence="3 4" key="1">
    <citation type="submission" date="2018-06" db="EMBL/GenBank/DDBJ databases">
        <title>Freshwater and sediment microbial communities from various areas in North America, analyzing microbe dynamics in response to fracking.</title>
        <authorList>
            <person name="Lamendella R."/>
        </authorList>
    </citation>
    <scope>NUCLEOTIDE SEQUENCE [LARGE SCALE GENOMIC DNA]</scope>
    <source>
        <strain evidence="3 4">114J</strain>
    </source>
</reference>
<keyword evidence="2" id="KW-0812">Transmembrane</keyword>
<dbReference type="NCBIfam" id="NF033768">
    <property type="entry name" value="myxo_SS_tail"/>
    <property type="match status" value="1"/>
</dbReference>
<organism evidence="3 4">
    <name type="scientific">Marinobacter pelagius</name>
    <dbReference type="NCBI Taxonomy" id="379482"/>
    <lineage>
        <taxon>Bacteria</taxon>
        <taxon>Pseudomonadati</taxon>
        <taxon>Pseudomonadota</taxon>
        <taxon>Gammaproteobacteria</taxon>
        <taxon>Pseudomonadales</taxon>
        <taxon>Marinobacteraceae</taxon>
        <taxon>Marinobacter</taxon>
    </lineage>
</organism>
<evidence type="ECO:0000256" key="1">
    <source>
        <dbReference type="SAM" id="MobiDB-lite"/>
    </source>
</evidence>
<evidence type="ECO:0000313" key="4">
    <source>
        <dbReference type="Proteomes" id="UP000252995"/>
    </source>
</evidence>
<name>A0A366GH59_9GAMM</name>
<dbReference type="Proteomes" id="UP000252995">
    <property type="component" value="Unassembled WGS sequence"/>
</dbReference>
<proteinExistence type="predicted"/>
<feature type="compositionally biased region" description="Basic and acidic residues" evidence="1">
    <location>
        <begin position="133"/>
        <end position="144"/>
    </location>
</feature>
<evidence type="ECO:0000256" key="2">
    <source>
        <dbReference type="SAM" id="Phobius"/>
    </source>
</evidence>
<protein>
    <recommendedName>
        <fullName evidence="5">Outer membrane transport energization protein TonB</fullName>
    </recommendedName>
</protein>
<dbReference type="OrthoDB" id="7057177at2"/>
<dbReference type="RefSeq" id="WP_113863722.1">
    <property type="nucleotide sequence ID" value="NZ_QNRO01000021.1"/>
</dbReference>
<sequence length="361" mass="39003">MADTSALQDWQSPRLPWSRTPGERGRFVGILVLTVLVFLPPALLIPTMELPERERTEVEEVPARLARLVAAPEVKKGSEEQVLQTPESAKGADESLHLTPPSPPEVADVKKGSEEQVLLTPEVEQTPASPPKVSDKNQGSDELVHLTPTSPPPPKVPAKQTAEQARETANRSGLLAMKDRLASLQESSSGRAPAMAANVGQESRPVVTEPAPSEVLNGSGGVEAVENPVTEVAVADHKVKKIAPKTEPAEQTIARADPAPGKPSAGERAMSNIRKVFDAQKTALYSLYKRELRQDPTLEGKVLLELVIEPDGSVSACEVVSSELENPTLEQRIAMRVRMFDFGADSVEQRKVRFPVDFLPG</sequence>
<evidence type="ECO:0000313" key="3">
    <source>
        <dbReference type="EMBL" id="RBP25722.1"/>
    </source>
</evidence>
<dbReference type="InterPro" id="IPR049806">
    <property type="entry name" value="MasK-like_C"/>
</dbReference>
<evidence type="ECO:0008006" key="5">
    <source>
        <dbReference type="Google" id="ProtNLM"/>
    </source>
</evidence>
<dbReference type="EMBL" id="QNRO01000021">
    <property type="protein sequence ID" value="RBP25722.1"/>
    <property type="molecule type" value="Genomic_DNA"/>
</dbReference>
<comment type="caution">
    <text evidence="3">The sequence shown here is derived from an EMBL/GenBank/DDBJ whole genome shotgun (WGS) entry which is preliminary data.</text>
</comment>
<keyword evidence="2" id="KW-0472">Membrane</keyword>
<feature type="region of interest" description="Disordered" evidence="1">
    <location>
        <begin position="72"/>
        <end position="169"/>
    </location>
</feature>
<feature type="transmembrane region" description="Helical" evidence="2">
    <location>
        <begin position="27"/>
        <end position="45"/>
    </location>
</feature>
<dbReference type="STRING" id="379482.SAMN04487961_0893"/>